<dbReference type="Pfam" id="PF13181">
    <property type="entry name" value="TPR_8"/>
    <property type="match status" value="1"/>
</dbReference>
<organism evidence="2 3">
    <name type="scientific">Candidatus Desulfatifera sulfidica</name>
    <dbReference type="NCBI Taxonomy" id="2841691"/>
    <lineage>
        <taxon>Bacteria</taxon>
        <taxon>Pseudomonadati</taxon>
        <taxon>Thermodesulfobacteriota</taxon>
        <taxon>Desulfobulbia</taxon>
        <taxon>Desulfobulbales</taxon>
        <taxon>Desulfobulbaceae</taxon>
        <taxon>Candidatus Desulfatifera</taxon>
    </lineage>
</organism>
<dbReference type="Pfam" id="PF14559">
    <property type="entry name" value="TPR_19"/>
    <property type="match status" value="1"/>
</dbReference>
<dbReference type="PANTHER" id="PTHR12558">
    <property type="entry name" value="CELL DIVISION CYCLE 16,23,27"/>
    <property type="match status" value="1"/>
</dbReference>
<sequence length="573" mass="65519">MKHPRFLLAGLILATTLVTGGCTGALLQPSANARQNTREQTDIQLSQQACAYATFLQGIHAERDHELNEALLAYKRTLACDPEVQLVKNKLPALLFNIGKKEEAIQRLIKTIAENPNDIDSRLFLARLYIHNNNHDQAIEIYRQVLHLDPESETALLSLGYLYSQQKQLREAITLFQEVLSRTPDSYFAHLYLARLHSQNDNPEQAAIWYEKTLKLNWSAELAYEIIDFYEKTDNYTRIEKIYRELNWDDPEDERAVFGLIQTLLVRGGEEKALAELDKLRKTSPDPTSIDLLSSRLLIRSNKEGQAIQVLNHILSREESDEAHYTLAIIYRSQQKPAEALHHLQQINPADNKYEDGIYLQVAILSENKKRPEALALLKELTMDSSTASPGLFGLLASLYIDQEQLEEASKVLNLALRHYSDNSILHFSLGVLLNRMELEDEALAAMEQVLRYDPDHAEALNYIGYTWADRNINLGQALDYILRAIELQPNSGYIRDSLGWVYFRMGNLDQARSELEKALLLTTDDHHIHEHLGDVLNELHDTTGAAESYRRSLELLDDEDKKKRLQDKIDAL</sequence>
<reference evidence="2 3" key="1">
    <citation type="submission" date="2020-08" db="EMBL/GenBank/DDBJ databases">
        <title>Bridging the membrane lipid divide: bacteria of the FCB group superphylum have the potential to synthesize archaeal ether lipids.</title>
        <authorList>
            <person name="Villanueva L."/>
            <person name="Von Meijenfeldt F.A.B."/>
            <person name="Westbye A.B."/>
            <person name="Yadav S."/>
            <person name="Hopmans E.C."/>
            <person name="Dutilh B.E."/>
            <person name="Sinninghe Damste J.S."/>
        </authorList>
    </citation>
    <scope>NUCLEOTIDE SEQUENCE [LARGE SCALE GENOMIC DNA]</scope>
    <source>
        <strain evidence="2">NIOZ-UU81</strain>
    </source>
</reference>
<dbReference type="PROSITE" id="PS50005">
    <property type="entry name" value="TPR"/>
    <property type="match status" value="4"/>
</dbReference>
<dbReference type="SUPFAM" id="SSF48452">
    <property type="entry name" value="TPR-like"/>
    <property type="match status" value="2"/>
</dbReference>
<dbReference type="AlphaFoldDB" id="A0A8J6NAQ8"/>
<dbReference type="Gene3D" id="1.25.40.10">
    <property type="entry name" value="Tetratricopeptide repeat domain"/>
    <property type="match status" value="4"/>
</dbReference>
<name>A0A8J6NAQ8_9BACT</name>
<protein>
    <submittedName>
        <fullName evidence="2">Tetratricopeptide repeat protein</fullName>
    </submittedName>
</protein>
<evidence type="ECO:0000313" key="2">
    <source>
        <dbReference type="EMBL" id="MBC8208286.1"/>
    </source>
</evidence>
<evidence type="ECO:0000256" key="1">
    <source>
        <dbReference type="PROSITE-ProRule" id="PRU00339"/>
    </source>
</evidence>
<dbReference type="SMART" id="SM00028">
    <property type="entry name" value="TPR"/>
    <property type="match status" value="10"/>
</dbReference>
<dbReference type="PANTHER" id="PTHR12558:SF13">
    <property type="entry name" value="CELL DIVISION CYCLE PROTEIN 27 HOMOLOG"/>
    <property type="match status" value="1"/>
</dbReference>
<keyword evidence="1" id="KW-0802">TPR repeat</keyword>
<dbReference type="InterPro" id="IPR011990">
    <property type="entry name" value="TPR-like_helical_dom_sf"/>
</dbReference>
<feature type="repeat" description="TPR" evidence="1">
    <location>
        <begin position="493"/>
        <end position="526"/>
    </location>
</feature>
<comment type="caution">
    <text evidence="2">The sequence shown here is derived from an EMBL/GenBank/DDBJ whole genome shotgun (WGS) entry which is preliminary data.</text>
</comment>
<feature type="repeat" description="TPR" evidence="1">
    <location>
        <begin position="424"/>
        <end position="457"/>
    </location>
</feature>
<accession>A0A8J6NAQ8</accession>
<gene>
    <name evidence="2" type="ORF">H8E79_03840</name>
</gene>
<dbReference type="EMBL" id="JACNLK010000033">
    <property type="protein sequence ID" value="MBC8208286.1"/>
    <property type="molecule type" value="Genomic_DNA"/>
</dbReference>
<dbReference type="InterPro" id="IPR019734">
    <property type="entry name" value="TPR_rpt"/>
</dbReference>
<dbReference type="SUPFAM" id="SSF81901">
    <property type="entry name" value="HCP-like"/>
    <property type="match status" value="1"/>
</dbReference>
<dbReference type="Pfam" id="PF13432">
    <property type="entry name" value="TPR_16"/>
    <property type="match status" value="2"/>
</dbReference>
<dbReference type="PROSITE" id="PS51257">
    <property type="entry name" value="PROKAR_LIPOPROTEIN"/>
    <property type="match status" value="1"/>
</dbReference>
<proteinExistence type="predicted"/>
<feature type="repeat" description="TPR" evidence="1">
    <location>
        <begin position="119"/>
        <end position="152"/>
    </location>
</feature>
<evidence type="ECO:0000313" key="3">
    <source>
        <dbReference type="Proteomes" id="UP000599024"/>
    </source>
</evidence>
<feature type="repeat" description="TPR" evidence="1">
    <location>
        <begin position="153"/>
        <end position="186"/>
    </location>
</feature>
<dbReference type="Proteomes" id="UP000599024">
    <property type="component" value="Unassembled WGS sequence"/>
</dbReference>